<feature type="region of interest" description="Disordered" evidence="1">
    <location>
        <begin position="570"/>
        <end position="623"/>
    </location>
</feature>
<dbReference type="RefSeq" id="XP_026484087.2">
    <property type="nucleotide sequence ID" value="XM_026628302.2"/>
</dbReference>
<protein>
    <submittedName>
        <fullName evidence="4">Uncharacterized protein</fullName>
    </submittedName>
</protein>
<organism evidence="3 4">
    <name type="scientific">Vanessa tameamea</name>
    <name type="common">Kamehameha butterfly</name>
    <dbReference type="NCBI Taxonomy" id="334116"/>
    <lineage>
        <taxon>Eukaryota</taxon>
        <taxon>Metazoa</taxon>
        <taxon>Ecdysozoa</taxon>
        <taxon>Arthropoda</taxon>
        <taxon>Hexapoda</taxon>
        <taxon>Insecta</taxon>
        <taxon>Pterygota</taxon>
        <taxon>Neoptera</taxon>
        <taxon>Endopterygota</taxon>
        <taxon>Lepidoptera</taxon>
        <taxon>Glossata</taxon>
        <taxon>Ditrysia</taxon>
        <taxon>Papilionoidea</taxon>
        <taxon>Nymphalidae</taxon>
        <taxon>Nymphalinae</taxon>
        <taxon>Vanessa</taxon>
    </lineage>
</organism>
<name>A0A8B8HGY2_VANTA</name>
<keyword evidence="3" id="KW-1185">Reference proteome</keyword>
<feature type="compositionally biased region" description="Basic and acidic residues" evidence="1">
    <location>
        <begin position="252"/>
        <end position="268"/>
    </location>
</feature>
<dbReference type="OrthoDB" id="7474169at2759"/>
<feature type="region of interest" description="Disordered" evidence="1">
    <location>
        <begin position="169"/>
        <end position="200"/>
    </location>
</feature>
<evidence type="ECO:0000256" key="2">
    <source>
        <dbReference type="SAM" id="SignalP"/>
    </source>
</evidence>
<dbReference type="AlphaFoldDB" id="A0A8B8HGY2"/>
<dbReference type="Proteomes" id="UP001652626">
    <property type="component" value="Chromosome 27"/>
</dbReference>
<evidence type="ECO:0000313" key="3">
    <source>
        <dbReference type="Proteomes" id="UP001652626"/>
    </source>
</evidence>
<feature type="signal peptide" evidence="2">
    <location>
        <begin position="1"/>
        <end position="17"/>
    </location>
</feature>
<proteinExistence type="predicted"/>
<dbReference type="OMA" id="PVEITHI"/>
<evidence type="ECO:0000256" key="1">
    <source>
        <dbReference type="SAM" id="MobiDB-lite"/>
    </source>
</evidence>
<feature type="compositionally biased region" description="Polar residues" evidence="1">
    <location>
        <begin position="610"/>
        <end position="623"/>
    </location>
</feature>
<dbReference type="PANTHER" id="PTHR47771">
    <property type="entry name" value="LD27203P-RELATED"/>
    <property type="match status" value="1"/>
</dbReference>
<dbReference type="GeneID" id="113392067"/>
<feature type="region of interest" description="Disordered" evidence="1">
    <location>
        <begin position="252"/>
        <end position="275"/>
    </location>
</feature>
<dbReference type="PANTHER" id="PTHR47771:SF14">
    <property type="entry name" value="RH73259P"/>
    <property type="match status" value="1"/>
</dbReference>
<gene>
    <name evidence="4" type="primary">LOC113392067</name>
</gene>
<feature type="compositionally biased region" description="Low complexity" evidence="1">
    <location>
        <begin position="169"/>
        <end position="190"/>
    </location>
</feature>
<feature type="chain" id="PRO_5045314538" evidence="2">
    <location>
        <begin position="18"/>
        <end position="1138"/>
    </location>
</feature>
<keyword evidence="2" id="KW-0732">Signal</keyword>
<reference evidence="4" key="1">
    <citation type="submission" date="2025-08" db="UniProtKB">
        <authorList>
            <consortium name="RefSeq"/>
        </authorList>
    </citation>
    <scope>IDENTIFICATION</scope>
    <source>
        <tissue evidence="4">Whole body</tissue>
    </source>
</reference>
<accession>A0A8B8HGY2</accession>
<evidence type="ECO:0000313" key="4">
    <source>
        <dbReference type="RefSeq" id="XP_026484087.2"/>
    </source>
</evidence>
<feature type="compositionally biased region" description="Low complexity" evidence="1">
    <location>
        <begin position="579"/>
        <end position="602"/>
    </location>
</feature>
<sequence length="1138" mass="130841">MWVPVLLACSIWGNALSQDNNANDLPVATAQWGWQMSQTGPGTIGHYFVRLPESEQQVRYVADGSGYHGTVAVTTSDQQHVHTTNFALGERAIELNSQVANTYQNTATNGSQLNRSSLQQVQSPIDIYLLQQQYPMQGQIVHITPPQNFLQFTSLPRFYYTEGTTPKKNYYNENKDNNVNNNANSQNSNEPTINQSKSETNDEIIETNENGPVVRIFKDHNCRNEDSHANNEEHVSKLQKTTEATANVPNFKEHNVHGNFGERDKPTYQRESNYNVNSNDRSQRFYYSTEISHPTTVEPLSYTAHEGISRLVASTQDLISNEDLLRINHAAERIVNSHTDDIIKPKRRSNSRKLNYNYYGPEEDSRNRITVSAKYGNIEESELNQPQIVQRQNFQTATNEYKFASPIVVGDTNYGSYNQQIVNNLMSTMVPYIDNGYEIIDVRNSLNENYTYSEENKSDEDLVNITPRPVSQKYLAPITVALRLLNSNDSNVFNNVDDHEASDSEFITNTVENPRHDKTIVEIQESIPVEITHINEVEYHEYLDEGRSNQENPLGLVKSLYQKYLESLDSSNNNKNAYQNTNSPQNNYNENNNENSQEILESSENKPNDVQEQANSDNRNSYTSYYNTDNKIIQPIIIEKQVPVTTYVDRFIEKKVPYPEPVEVVKQVPVDRPVPVPVHYETIVEKPVEVTRYVDKPFPVEVLKPYPVEVRVPYPVEHKVYIDRPVHVPYPVEKVVEKQLIQHVPVPTPVGIPVGIHIPVEKKVLYPIPVETPVPVAVPIEKHVPYERIVEKEVPVPYPVEKKVPYPVRHEVKVPVPYPVEKRVPYPVEKIVEKPVTVTKVVEKHIKVPFPHPVRVEVPRPYPVERIVEKKVPYPVHVDRIVEKKVPIQVPYPVKTVVEKIVEKPVVVTKYIDKPYPVEKHVPYPVEKIVERKVPYPVHIPVEVKVPYAVERNTQKPEPYQFEKVEPTTLYSYGITQEALSNVANYLRYQQEQYKQPIPNYLKSNADSYGSQQAESQRNYQIQLANAQLLKNLQNATPVHSTRWGNHYASSYNYLNSTIDSKKPSNTNSQENYKYYGPPPLKNYNNEWENNKDYSERIRRTDRTPKMTNLRIEYGGFKPPLIPSTEVDLDGVPINNKE</sequence>